<name>A0ACB8TDR5_9AGAM</name>
<gene>
    <name evidence="1" type="ORF">BV25DRAFT_1868232</name>
</gene>
<sequence>MPSNRSRSRSRDSRERSKSPEVHLPGGAEPISDSDYFAKSVEFRVWLKDEKRKYFDELTGEKARKYFHKFVKAWNKGKLPKSLYAGVDPSSQPATSQTKYKWSFASNRSKVDNSALEAARAAVSAATYGASRSSTGASGSGRVQGPTLPSSADRILAREAADEYSAAERSYQRKKERAEAKERVEDMVGPREVGRERMLEKKRERREGDRAFREKGEDGLEADEGTLLGGGGSFQEAIARRDAARARFEQKRGVGRQDKMSETQERASAIRAKDKATMDMFMQMAKQKFG</sequence>
<evidence type="ECO:0000313" key="1">
    <source>
        <dbReference type="EMBL" id="KAI0066566.1"/>
    </source>
</evidence>
<protein>
    <submittedName>
        <fullName evidence="1">Uncharacterized protein</fullName>
    </submittedName>
</protein>
<dbReference type="EMBL" id="MU277192">
    <property type="protein sequence ID" value="KAI0066566.1"/>
    <property type="molecule type" value="Genomic_DNA"/>
</dbReference>
<evidence type="ECO:0000313" key="2">
    <source>
        <dbReference type="Proteomes" id="UP000814140"/>
    </source>
</evidence>
<organism evidence="1 2">
    <name type="scientific">Artomyces pyxidatus</name>
    <dbReference type="NCBI Taxonomy" id="48021"/>
    <lineage>
        <taxon>Eukaryota</taxon>
        <taxon>Fungi</taxon>
        <taxon>Dikarya</taxon>
        <taxon>Basidiomycota</taxon>
        <taxon>Agaricomycotina</taxon>
        <taxon>Agaricomycetes</taxon>
        <taxon>Russulales</taxon>
        <taxon>Auriscalpiaceae</taxon>
        <taxon>Artomyces</taxon>
    </lineage>
</organism>
<accession>A0ACB8TDR5</accession>
<keyword evidence="2" id="KW-1185">Reference proteome</keyword>
<reference evidence="1" key="2">
    <citation type="journal article" date="2022" name="New Phytol.">
        <title>Evolutionary transition to the ectomycorrhizal habit in the genomes of a hyperdiverse lineage of mushroom-forming fungi.</title>
        <authorList>
            <person name="Looney B."/>
            <person name="Miyauchi S."/>
            <person name="Morin E."/>
            <person name="Drula E."/>
            <person name="Courty P.E."/>
            <person name="Kohler A."/>
            <person name="Kuo A."/>
            <person name="LaButti K."/>
            <person name="Pangilinan J."/>
            <person name="Lipzen A."/>
            <person name="Riley R."/>
            <person name="Andreopoulos W."/>
            <person name="He G."/>
            <person name="Johnson J."/>
            <person name="Nolan M."/>
            <person name="Tritt A."/>
            <person name="Barry K.W."/>
            <person name="Grigoriev I.V."/>
            <person name="Nagy L.G."/>
            <person name="Hibbett D."/>
            <person name="Henrissat B."/>
            <person name="Matheny P.B."/>
            <person name="Labbe J."/>
            <person name="Martin F.M."/>
        </authorList>
    </citation>
    <scope>NUCLEOTIDE SEQUENCE</scope>
    <source>
        <strain evidence="1">HHB10654</strain>
    </source>
</reference>
<proteinExistence type="predicted"/>
<dbReference type="Proteomes" id="UP000814140">
    <property type="component" value="Unassembled WGS sequence"/>
</dbReference>
<reference evidence="1" key="1">
    <citation type="submission" date="2021-03" db="EMBL/GenBank/DDBJ databases">
        <authorList>
            <consortium name="DOE Joint Genome Institute"/>
            <person name="Ahrendt S."/>
            <person name="Looney B.P."/>
            <person name="Miyauchi S."/>
            <person name="Morin E."/>
            <person name="Drula E."/>
            <person name="Courty P.E."/>
            <person name="Chicoki N."/>
            <person name="Fauchery L."/>
            <person name="Kohler A."/>
            <person name="Kuo A."/>
            <person name="Labutti K."/>
            <person name="Pangilinan J."/>
            <person name="Lipzen A."/>
            <person name="Riley R."/>
            <person name="Andreopoulos W."/>
            <person name="He G."/>
            <person name="Johnson J."/>
            <person name="Barry K.W."/>
            <person name="Grigoriev I.V."/>
            <person name="Nagy L."/>
            <person name="Hibbett D."/>
            <person name="Henrissat B."/>
            <person name="Matheny P.B."/>
            <person name="Labbe J."/>
            <person name="Martin F."/>
        </authorList>
    </citation>
    <scope>NUCLEOTIDE SEQUENCE</scope>
    <source>
        <strain evidence="1">HHB10654</strain>
    </source>
</reference>
<comment type="caution">
    <text evidence="1">The sequence shown here is derived from an EMBL/GenBank/DDBJ whole genome shotgun (WGS) entry which is preliminary data.</text>
</comment>